<dbReference type="SUPFAM" id="SSF55331">
    <property type="entry name" value="Tautomerase/MIF"/>
    <property type="match status" value="1"/>
</dbReference>
<organism evidence="6 7">
    <name type="scientific">Carnobacterium iners</name>
    <dbReference type="NCBI Taxonomy" id="1073423"/>
    <lineage>
        <taxon>Bacteria</taxon>
        <taxon>Bacillati</taxon>
        <taxon>Bacillota</taxon>
        <taxon>Bacilli</taxon>
        <taxon>Lactobacillales</taxon>
        <taxon>Carnobacteriaceae</taxon>
        <taxon>Carnobacterium</taxon>
    </lineage>
</organism>
<sequence>MPFVHIELVAGRTVEQKINLVKEVTEAVVKNTDAPSEKVHVILNEMQPENYAVNGELLSQK</sequence>
<evidence type="ECO:0000259" key="5">
    <source>
        <dbReference type="Pfam" id="PF01361"/>
    </source>
</evidence>
<dbReference type="EC" id="5.3.2.-" evidence="4"/>
<dbReference type="NCBIfam" id="NF002571">
    <property type="entry name" value="PRK02220.1"/>
    <property type="match status" value="1"/>
</dbReference>
<dbReference type="InterPro" id="IPR004370">
    <property type="entry name" value="4-OT-like_dom"/>
</dbReference>
<evidence type="ECO:0000313" key="7">
    <source>
        <dbReference type="Proteomes" id="UP000193435"/>
    </source>
</evidence>
<accession>A0A1X7MSP1</accession>
<keyword evidence="2 4" id="KW-0413">Isomerase</keyword>
<dbReference type="PANTHER" id="PTHR35530">
    <property type="entry name" value="TAUTOMERASE-RELATED"/>
    <property type="match status" value="1"/>
</dbReference>
<dbReference type="Pfam" id="PF01361">
    <property type="entry name" value="Tautomerase"/>
    <property type="match status" value="1"/>
</dbReference>
<protein>
    <recommendedName>
        <fullName evidence="4">Tautomerase</fullName>
        <ecNumber evidence="4">5.3.2.-</ecNumber>
    </recommendedName>
</protein>
<evidence type="ECO:0000313" key="6">
    <source>
        <dbReference type="EMBL" id="SMH27147.1"/>
    </source>
</evidence>
<dbReference type="AlphaFoldDB" id="A0A1X7MSP1"/>
<keyword evidence="7" id="KW-1185">Reference proteome</keyword>
<dbReference type="EMBL" id="FXBJ01000002">
    <property type="protein sequence ID" value="SMH27147.1"/>
    <property type="molecule type" value="Genomic_DNA"/>
</dbReference>
<dbReference type="NCBIfam" id="TIGR00013">
    <property type="entry name" value="taut"/>
    <property type="match status" value="1"/>
</dbReference>
<dbReference type="InterPro" id="IPR014347">
    <property type="entry name" value="Tautomerase/MIF_sf"/>
</dbReference>
<evidence type="ECO:0000256" key="4">
    <source>
        <dbReference type="RuleBase" id="RU362032"/>
    </source>
</evidence>
<evidence type="ECO:0000256" key="1">
    <source>
        <dbReference type="ARBA" id="ARBA00006723"/>
    </source>
</evidence>
<reference evidence="6 7" key="1">
    <citation type="submission" date="2017-04" db="EMBL/GenBank/DDBJ databases">
        <authorList>
            <person name="Afonso C.L."/>
            <person name="Miller P.J."/>
            <person name="Scott M.A."/>
            <person name="Spackman E."/>
            <person name="Goraichik I."/>
            <person name="Dimitrov K.M."/>
            <person name="Suarez D.L."/>
            <person name="Swayne D.E."/>
        </authorList>
    </citation>
    <scope>NUCLEOTIDE SEQUENCE [LARGE SCALE GENOMIC DNA]</scope>
    <source>
        <strain evidence="6 7">LMG26642</strain>
    </source>
</reference>
<evidence type="ECO:0000256" key="2">
    <source>
        <dbReference type="ARBA" id="ARBA00023235"/>
    </source>
</evidence>
<feature type="active site" description="Proton acceptor; via imino nitrogen" evidence="3">
    <location>
        <position position="2"/>
    </location>
</feature>
<dbReference type="GO" id="GO:0016853">
    <property type="term" value="F:isomerase activity"/>
    <property type="evidence" value="ECO:0007669"/>
    <property type="project" value="UniProtKB-UniRule"/>
</dbReference>
<dbReference type="Proteomes" id="UP000193435">
    <property type="component" value="Unassembled WGS sequence"/>
</dbReference>
<dbReference type="PANTHER" id="PTHR35530:SF1">
    <property type="entry name" value="2-HYDROXYMUCONATE TAUTOMERASE"/>
    <property type="match status" value="1"/>
</dbReference>
<gene>
    <name evidence="6" type="ORF">SAMN04488700_0480</name>
</gene>
<dbReference type="STRING" id="1073423.SAMN04488700_0480"/>
<comment type="similarity">
    <text evidence="1 4">Belongs to the 4-oxalocrotonate tautomerase family.</text>
</comment>
<feature type="domain" description="4-oxalocrotonate tautomerase-like" evidence="5">
    <location>
        <begin position="2"/>
        <end position="59"/>
    </location>
</feature>
<evidence type="ECO:0000256" key="3">
    <source>
        <dbReference type="PIRSR" id="PIRSR618191-1"/>
    </source>
</evidence>
<dbReference type="Gene3D" id="3.30.429.10">
    <property type="entry name" value="Macrophage Migration Inhibitory Factor"/>
    <property type="match status" value="1"/>
</dbReference>
<dbReference type="InterPro" id="IPR018191">
    <property type="entry name" value="4-OT"/>
</dbReference>
<name>A0A1X7MSP1_9LACT</name>
<proteinExistence type="inferred from homology"/>